<feature type="region of interest" description="Disordered" evidence="1">
    <location>
        <begin position="1"/>
        <end position="36"/>
    </location>
</feature>
<reference evidence="2" key="2">
    <citation type="submission" date="2022-01" db="EMBL/GenBank/DDBJ databases">
        <authorList>
            <person name="Yamashiro T."/>
            <person name="Shiraishi A."/>
            <person name="Satake H."/>
            <person name="Nakayama K."/>
        </authorList>
    </citation>
    <scope>NUCLEOTIDE SEQUENCE</scope>
</reference>
<feature type="compositionally biased region" description="Polar residues" evidence="1">
    <location>
        <begin position="483"/>
        <end position="498"/>
    </location>
</feature>
<dbReference type="Proteomes" id="UP001151760">
    <property type="component" value="Unassembled WGS sequence"/>
</dbReference>
<accession>A0ABQ4YD88</accession>
<name>A0ABQ4YD88_9ASTR</name>
<dbReference type="EMBL" id="BQNB010010321">
    <property type="protein sequence ID" value="GJS75684.1"/>
    <property type="molecule type" value="Genomic_DNA"/>
</dbReference>
<feature type="region of interest" description="Disordered" evidence="1">
    <location>
        <begin position="254"/>
        <end position="280"/>
    </location>
</feature>
<comment type="caution">
    <text evidence="2">The sequence shown here is derived from an EMBL/GenBank/DDBJ whole genome shotgun (WGS) entry which is preliminary data.</text>
</comment>
<feature type="compositionally biased region" description="Basic and acidic residues" evidence="1">
    <location>
        <begin position="9"/>
        <end position="23"/>
    </location>
</feature>
<keyword evidence="3" id="KW-1185">Reference proteome</keyword>
<evidence type="ECO:0000313" key="2">
    <source>
        <dbReference type="EMBL" id="GJS75684.1"/>
    </source>
</evidence>
<dbReference type="Pfam" id="PF14223">
    <property type="entry name" value="Retrotran_gag_2"/>
    <property type="match status" value="1"/>
</dbReference>
<protein>
    <submittedName>
        <fullName evidence="2">Uncharacterized protein</fullName>
    </submittedName>
</protein>
<reference evidence="2" key="1">
    <citation type="journal article" date="2022" name="Int. J. Mol. Sci.">
        <title>Draft Genome of Tanacetum Coccineum: Genomic Comparison of Closely Related Tanacetum-Family Plants.</title>
        <authorList>
            <person name="Yamashiro T."/>
            <person name="Shiraishi A."/>
            <person name="Nakayama K."/>
            <person name="Satake H."/>
        </authorList>
    </citation>
    <scope>NUCLEOTIDE SEQUENCE</scope>
</reference>
<organism evidence="2 3">
    <name type="scientific">Tanacetum coccineum</name>
    <dbReference type="NCBI Taxonomy" id="301880"/>
    <lineage>
        <taxon>Eukaryota</taxon>
        <taxon>Viridiplantae</taxon>
        <taxon>Streptophyta</taxon>
        <taxon>Embryophyta</taxon>
        <taxon>Tracheophyta</taxon>
        <taxon>Spermatophyta</taxon>
        <taxon>Magnoliopsida</taxon>
        <taxon>eudicotyledons</taxon>
        <taxon>Gunneridae</taxon>
        <taxon>Pentapetalae</taxon>
        <taxon>asterids</taxon>
        <taxon>campanulids</taxon>
        <taxon>Asterales</taxon>
        <taxon>Asteraceae</taxon>
        <taxon>Asteroideae</taxon>
        <taxon>Anthemideae</taxon>
        <taxon>Anthemidinae</taxon>
        <taxon>Tanacetum</taxon>
    </lineage>
</organism>
<feature type="region of interest" description="Disordered" evidence="1">
    <location>
        <begin position="483"/>
        <end position="535"/>
    </location>
</feature>
<gene>
    <name evidence="2" type="ORF">Tco_0725565</name>
</gene>
<proteinExistence type="predicted"/>
<sequence length="639" mass="72002">MSQPANDEFSQHLSDEESNHEDASDTGAAPKQQQQMIPQTTTILNIKLLILKKEEYDIWAMEMEHYLEYIDNEVWKVIQNGNSKKRISTGKDGIVRVLSPVTAAEIQAVEKERKAKNILLMAIPKEHMRRFHGMDDAKEIWEAIRTRFGGNAIKEMQKAVSTTEGSCGNTFEHSLETESESLSVQNEMSTSRVAKPVWTNANRVNHVNQFVPRSVQLNAGRPKFNYVRPTINTGRTNINSGRPKVNTVSSNINTVRSRQPVPNKTSNSSSPKRPKMNQMNQRMDFSKSYSSVRRPFAKTTAQMSHSNAVMGSWGSVVKTSASYNWRNSRPHFHYNSGPTFNRTVNAKGPQGRPKPAKASGTWTCNKGSTGGNFEEFNGGHLLPLEVEMDYLSGLVVSSDFKMPDENQILLKVPRHTISLQLTWKGTYSCKGFDCLIAKANLMNLNYGIEDKPNVKGVGYRWMFDIDYLTDSMNYIPVSLENQANPHAGTSENTNNAAVQTPEEIVDSRTSSTKSRKEKILTAPQQEEKVSSTDTLEDNPKIQAFRRDQTVNTGRLDHDDSSMPELEIFHKSETRIFDEASYDEDGVITDFNSLPTEIEVTNLKRFAEALQMTGWVQAMQEELLQFKLQQVGFLVDLPIG</sequence>
<evidence type="ECO:0000256" key="1">
    <source>
        <dbReference type="SAM" id="MobiDB-lite"/>
    </source>
</evidence>
<evidence type="ECO:0000313" key="3">
    <source>
        <dbReference type="Proteomes" id="UP001151760"/>
    </source>
</evidence>